<dbReference type="InterPro" id="IPR013656">
    <property type="entry name" value="PAS_4"/>
</dbReference>
<feature type="domain" description="PAC" evidence="8">
    <location>
        <begin position="611"/>
        <end position="663"/>
    </location>
</feature>
<dbReference type="InterPro" id="IPR003661">
    <property type="entry name" value="HisK_dim/P_dom"/>
</dbReference>
<dbReference type="SMART" id="SM00091">
    <property type="entry name" value="PAS"/>
    <property type="match status" value="6"/>
</dbReference>
<evidence type="ECO:0000313" key="10">
    <source>
        <dbReference type="Proteomes" id="UP000812961"/>
    </source>
</evidence>
<gene>
    <name evidence="9" type="ORF">K1Y79_10590</name>
</gene>
<dbReference type="Pfam" id="PF02518">
    <property type="entry name" value="HATPase_c"/>
    <property type="match status" value="1"/>
</dbReference>
<dbReference type="InterPro" id="IPR003594">
    <property type="entry name" value="HATPase_dom"/>
</dbReference>
<dbReference type="PANTHER" id="PTHR43304">
    <property type="entry name" value="PHYTOCHROME-LIKE PROTEIN CPH1"/>
    <property type="match status" value="1"/>
</dbReference>
<dbReference type="Pfam" id="PF08448">
    <property type="entry name" value="PAS_4"/>
    <property type="match status" value="4"/>
</dbReference>
<feature type="domain" description="PAS" evidence="7">
    <location>
        <begin position="154"/>
        <end position="203"/>
    </location>
</feature>
<reference evidence="9 10" key="1">
    <citation type="submission" date="2021-08" db="EMBL/GenBank/DDBJ databases">
        <title>The genome sequence of Chitinophaga sp. B61.</title>
        <authorList>
            <person name="Zhang X."/>
        </authorList>
    </citation>
    <scope>NUCLEOTIDE SEQUENCE [LARGE SCALE GENOMIC DNA]</scope>
    <source>
        <strain evidence="9 10">B61</strain>
    </source>
</reference>
<dbReference type="InterPro" id="IPR036097">
    <property type="entry name" value="HisK_dim/P_sf"/>
</dbReference>
<feature type="domain" description="PAC" evidence="8">
    <location>
        <begin position="357"/>
        <end position="409"/>
    </location>
</feature>
<proteinExistence type="predicted"/>
<dbReference type="CDD" id="cd00082">
    <property type="entry name" value="HisKA"/>
    <property type="match status" value="1"/>
</dbReference>
<evidence type="ECO:0000256" key="2">
    <source>
        <dbReference type="ARBA" id="ARBA00012438"/>
    </source>
</evidence>
<comment type="caution">
    <text evidence="9">The sequence shown here is derived from an EMBL/GenBank/DDBJ whole genome shotgun (WGS) entry which is preliminary data.</text>
</comment>
<keyword evidence="10" id="KW-1185">Reference proteome</keyword>
<dbReference type="InterPro" id="IPR004358">
    <property type="entry name" value="Sig_transdc_His_kin-like_C"/>
</dbReference>
<dbReference type="SUPFAM" id="SSF47384">
    <property type="entry name" value="Homodimeric domain of signal transducing histidine kinase"/>
    <property type="match status" value="1"/>
</dbReference>
<dbReference type="Gene3D" id="3.30.565.10">
    <property type="entry name" value="Histidine kinase-like ATPase, C-terminal domain"/>
    <property type="match status" value="1"/>
</dbReference>
<dbReference type="PROSITE" id="PS50113">
    <property type="entry name" value="PAC"/>
    <property type="match status" value="5"/>
</dbReference>
<dbReference type="SMART" id="SM00387">
    <property type="entry name" value="HATPase_c"/>
    <property type="match status" value="1"/>
</dbReference>
<dbReference type="InterPro" id="IPR035965">
    <property type="entry name" value="PAS-like_dom_sf"/>
</dbReference>
<evidence type="ECO:0000256" key="3">
    <source>
        <dbReference type="ARBA" id="ARBA00022553"/>
    </source>
</evidence>
<dbReference type="PROSITE" id="PS50112">
    <property type="entry name" value="PAS"/>
    <property type="match status" value="3"/>
</dbReference>
<dbReference type="Pfam" id="PF00512">
    <property type="entry name" value="HisKA"/>
    <property type="match status" value="1"/>
</dbReference>
<evidence type="ECO:0000256" key="5">
    <source>
        <dbReference type="ARBA" id="ARBA00022777"/>
    </source>
</evidence>
<feature type="domain" description="PAC" evidence="8">
    <location>
        <begin position="90"/>
        <end position="143"/>
    </location>
</feature>
<keyword evidence="5" id="KW-0418">Kinase</keyword>
<evidence type="ECO:0000259" key="6">
    <source>
        <dbReference type="PROSITE" id="PS50109"/>
    </source>
</evidence>
<dbReference type="SMART" id="SM00388">
    <property type="entry name" value="HisKA"/>
    <property type="match status" value="1"/>
</dbReference>
<feature type="domain" description="PAC" evidence="8">
    <location>
        <begin position="232"/>
        <end position="284"/>
    </location>
</feature>
<sequence length="1049" mass="119885">MPNSLTFSSNNDAAFPNIYEIYENVPFSVAVLRGPDLIIEYINRLNLSIWRCTRESVMGKPLYEAKPELRNDVEALHREVQETGNRFQANEVPIEIIDEDGTRLHYFQVSIDPIRDADGNIIGQIATSIDVTEQVMYRQQLEKSEHQYRLAKSEGEKLKRLYEAVTGNTPDLVYVFDLNHKFTYANPTLLAMWGRDLQEAIGRGVREVGYEGWQANIYEQEINRVIITKQSANGTYSFVHKDLGERTYDYLLAPVLNEIGEVEAIAGITRDVSEQKVAEEALKKSEQHLETLRNAVPAMIFYLDKEERYQTYNDTFCKWFNVNKTEAIGKTVREFIGEAAYRVVSPHLRKSYNGEVEQYEIEAPSRAGDGRWFNIVYTPDKNDDGDVQGVIVLATDVTASKLTEIAIRESEHRFQNLIRDANLGIIVLSGKDMVVSVANDAYGKVIGYNVDQLLGKPLFDVVPETNLQDRQLLEKVRETGQSVYLYDTPYSISSEGVNVQRYLNVIYQAYRETDGQITGVVALAQDVTEQVIARQHLQEANERASLAIESGGLGTVEVNLQTEEVALSPRAKEIFELHAAPQRTDYLNSLHPDDQILCKKVYELALLDGNLEYEARIIRNDNSIRWIKTRGRIHFDDANKPLKVVSVVQDITDQKIFSEELERQVKQRTEDLRQAHQLLLASNDYLQQIINIFSAPMQVLRPILQNGNVVDFTYKLTNTAYAAYTTYSPEELINKRVSEVFPGYFETDSFRNIREVAMTGLNNTWENHYAADGLDIFNLMSAALMNEDVVVHMTDFTNMKSLQLELQRKLIELERSNVSLEEFAHASSHDLKEPIRKIHFFTDQLKTDLQKQLSEKQVRLFQRIENATRRMASLIDDLLVYSQVSERPLEKEPVNLNETINLVQEDLELIIAQKGAQIYVGDLPVINGYKRQLQQLFQNLVSNAIKYSKEDRYPVIRISSAQVDGKSIHLEEDMMYYCIKVEDNGIGFQEKYADQIFKMFQRLHAKGEYAGTGIGLSIARRIVDNHRGKIVASGVPDVGATFNVYLPYL</sequence>
<dbReference type="Proteomes" id="UP000812961">
    <property type="component" value="Unassembled WGS sequence"/>
</dbReference>
<dbReference type="Gene3D" id="1.10.287.130">
    <property type="match status" value="1"/>
</dbReference>
<dbReference type="RefSeq" id="WP_220249990.1">
    <property type="nucleotide sequence ID" value="NZ_JAICCF010000002.1"/>
</dbReference>
<protein>
    <recommendedName>
        <fullName evidence="2">histidine kinase</fullName>
        <ecNumber evidence="2">2.7.13.3</ecNumber>
    </recommendedName>
</protein>
<dbReference type="Gene3D" id="3.30.450.20">
    <property type="entry name" value="PAS domain"/>
    <property type="match status" value="6"/>
</dbReference>
<feature type="domain" description="PAS" evidence="7">
    <location>
        <begin position="410"/>
        <end position="480"/>
    </location>
</feature>
<dbReference type="InterPro" id="IPR013655">
    <property type="entry name" value="PAS_fold_3"/>
</dbReference>
<dbReference type="SUPFAM" id="SSF55874">
    <property type="entry name" value="ATPase domain of HSP90 chaperone/DNA topoisomerase II/histidine kinase"/>
    <property type="match status" value="1"/>
</dbReference>
<accession>A0ABS7GAT4</accession>
<evidence type="ECO:0000259" key="8">
    <source>
        <dbReference type="PROSITE" id="PS50113"/>
    </source>
</evidence>
<keyword evidence="3" id="KW-0597">Phosphoprotein</keyword>
<dbReference type="EMBL" id="JAICCF010000002">
    <property type="protein sequence ID" value="MBW8684777.1"/>
    <property type="molecule type" value="Genomic_DNA"/>
</dbReference>
<evidence type="ECO:0000313" key="9">
    <source>
        <dbReference type="EMBL" id="MBW8684777.1"/>
    </source>
</evidence>
<keyword evidence="4" id="KW-0808">Transferase</keyword>
<evidence type="ECO:0000256" key="4">
    <source>
        <dbReference type="ARBA" id="ARBA00022679"/>
    </source>
</evidence>
<dbReference type="NCBIfam" id="TIGR00229">
    <property type="entry name" value="sensory_box"/>
    <property type="match status" value="4"/>
</dbReference>
<dbReference type="SMART" id="SM00086">
    <property type="entry name" value="PAC"/>
    <property type="match status" value="5"/>
</dbReference>
<dbReference type="InterPro" id="IPR036890">
    <property type="entry name" value="HATPase_C_sf"/>
</dbReference>
<dbReference type="InterPro" id="IPR000014">
    <property type="entry name" value="PAS"/>
</dbReference>
<organism evidence="9 10">
    <name type="scientific">Chitinophaga rhizophila</name>
    <dbReference type="NCBI Taxonomy" id="2866212"/>
    <lineage>
        <taxon>Bacteria</taxon>
        <taxon>Pseudomonadati</taxon>
        <taxon>Bacteroidota</taxon>
        <taxon>Chitinophagia</taxon>
        <taxon>Chitinophagales</taxon>
        <taxon>Chitinophagaceae</taxon>
        <taxon>Chitinophaga</taxon>
    </lineage>
</organism>
<dbReference type="PROSITE" id="PS50109">
    <property type="entry name" value="HIS_KIN"/>
    <property type="match status" value="1"/>
</dbReference>
<dbReference type="EC" id="2.7.13.3" evidence="2"/>
<dbReference type="InterPro" id="IPR000700">
    <property type="entry name" value="PAS-assoc_C"/>
</dbReference>
<evidence type="ECO:0000256" key="1">
    <source>
        <dbReference type="ARBA" id="ARBA00000085"/>
    </source>
</evidence>
<dbReference type="PRINTS" id="PR00344">
    <property type="entry name" value="BCTRLSENSOR"/>
</dbReference>
<dbReference type="PANTHER" id="PTHR43304:SF1">
    <property type="entry name" value="PAC DOMAIN-CONTAINING PROTEIN"/>
    <property type="match status" value="1"/>
</dbReference>
<dbReference type="CDD" id="cd00130">
    <property type="entry name" value="PAS"/>
    <property type="match status" value="5"/>
</dbReference>
<dbReference type="SUPFAM" id="SSF55785">
    <property type="entry name" value="PYP-like sensor domain (PAS domain)"/>
    <property type="match status" value="6"/>
</dbReference>
<dbReference type="Gene3D" id="2.10.70.100">
    <property type="match status" value="1"/>
</dbReference>
<dbReference type="Pfam" id="PF08447">
    <property type="entry name" value="PAS_3"/>
    <property type="match status" value="1"/>
</dbReference>
<dbReference type="InterPro" id="IPR001610">
    <property type="entry name" value="PAC"/>
</dbReference>
<feature type="domain" description="PAS" evidence="7">
    <location>
        <begin position="285"/>
        <end position="355"/>
    </location>
</feature>
<evidence type="ECO:0000259" key="7">
    <source>
        <dbReference type="PROSITE" id="PS50112"/>
    </source>
</evidence>
<feature type="domain" description="Histidine kinase" evidence="6">
    <location>
        <begin position="826"/>
        <end position="1049"/>
    </location>
</feature>
<dbReference type="InterPro" id="IPR005467">
    <property type="entry name" value="His_kinase_dom"/>
</dbReference>
<comment type="catalytic activity">
    <reaction evidence="1">
        <text>ATP + protein L-histidine = ADP + protein N-phospho-L-histidine.</text>
        <dbReference type="EC" id="2.7.13.3"/>
    </reaction>
</comment>
<feature type="domain" description="PAC" evidence="8">
    <location>
        <begin position="486"/>
        <end position="539"/>
    </location>
</feature>
<dbReference type="InterPro" id="IPR052162">
    <property type="entry name" value="Sensor_kinase/Photoreceptor"/>
</dbReference>
<name>A0ABS7GAT4_9BACT</name>